<keyword evidence="4" id="KW-1185">Reference proteome</keyword>
<dbReference type="Pfam" id="PF12158">
    <property type="entry name" value="DUF3592"/>
    <property type="match status" value="1"/>
</dbReference>
<dbReference type="InterPro" id="IPR021994">
    <property type="entry name" value="DUF3592"/>
</dbReference>
<organism evidence="3 4">
    <name type="scientific">Oceaniferula marina</name>
    <dbReference type="NCBI Taxonomy" id="2748318"/>
    <lineage>
        <taxon>Bacteria</taxon>
        <taxon>Pseudomonadati</taxon>
        <taxon>Verrucomicrobiota</taxon>
        <taxon>Verrucomicrobiia</taxon>
        <taxon>Verrucomicrobiales</taxon>
        <taxon>Verrucomicrobiaceae</taxon>
        <taxon>Oceaniferula</taxon>
    </lineage>
</organism>
<feature type="transmembrane region" description="Helical" evidence="1">
    <location>
        <begin position="254"/>
        <end position="273"/>
    </location>
</feature>
<feature type="transmembrane region" description="Helical" evidence="1">
    <location>
        <begin position="226"/>
        <end position="248"/>
    </location>
</feature>
<evidence type="ECO:0000313" key="4">
    <source>
        <dbReference type="Proteomes" id="UP000557872"/>
    </source>
</evidence>
<gene>
    <name evidence="3" type="ORF">HW115_07505</name>
</gene>
<evidence type="ECO:0000256" key="1">
    <source>
        <dbReference type="SAM" id="Phobius"/>
    </source>
</evidence>
<accession>A0A851GEY1</accession>
<reference evidence="3 4" key="1">
    <citation type="submission" date="2020-07" db="EMBL/GenBank/DDBJ databases">
        <title>Roseicoccus Jingziensis gen. nov., sp. nov., isolated from coastal seawater.</title>
        <authorList>
            <person name="Feng X."/>
        </authorList>
    </citation>
    <scope>NUCLEOTIDE SEQUENCE [LARGE SCALE GENOMIC DNA]</scope>
    <source>
        <strain evidence="3 4">N1E253</strain>
    </source>
</reference>
<dbReference type="RefSeq" id="WP_178931966.1">
    <property type="nucleotide sequence ID" value="NZ_JACBAZ010000002.1"/>
</dbReference>
<feature type="transmembrane region" description="Helical" evidence="1">
    <location>
        <begin position="150"/>
        <end position="173"/>
    </location>
</feature>
<evidence type="ECO:0000313" key="3">
    <source>
        <dbReference type="EMBL" id="NWK55452.1"/>
    </source>
</evidence>
<proteinExistence type="predicted"/>
<feature type="transmembrane region" description="Helical" evidence="1">
    <location>
        <begin position="21"/>
        <end position="41"/>
    </location>
</feature>
<dbReference type="EMBL" id="JACBAZ010000002">
    <property type="protein sequence ID" value="NWK55452.1"/>
    <property type="molecule type" value="Genomic_DNA"/>
</dbReference>
<evidence type="ECO:0000259" key="2">
    <source>
        <dbReference type="Pfam" id="PF12158"/>
    </source>
</evidence>
<name>A0A851GEY1_9BACT</name>
<keyword evidence="1" id="KW-0472">Membrane</keyword>
<comment type="caution">
    <text evidence="3">The sequence shown here is derived from an EMBL/GenBank/DDBJ whole genome shotgun (WGS) entry which is preliminary data.</text>
</comment>
<dbReference type="AlphaFoldDB" id="A0A851GEY1"/>
<dbReference type="Proteomes" id="UP000557872">
    <property type="component" value="Unassembled WGS sequence"/>
</dbReference>
<protein>
    <submittedName>
        <fullName evidence="3">DUF3592 domain-containing protein</fullName>
    </submittedName>
</protein>
<keyword evidence="1" id="KW-1133">Transmembrane helix</keyword>
<sequence>MTLIDRLLRASSPGRSIAWSGRLLALAIGLLFGGAGLAILWSTGLGPILKVQAAQSWIAAEGTIIDSGVDSDDEGGKNLTIRYRYQVNGKTYESDQYNPTETSRNFATESLEQAKEAHPVGTAVTVWVNPDDHQEAIIDRSVQPIAWMSFFFPLPFLTAGICGIGWAVLGGYLGKRSLQLREHAARRADKAGCHHLANRLRDPSDDDNESILFLDGDDRLAGAGSLALCCFVNGIVGTFVLVMILMFLSGEGMAIFLFFFLLPFEWIGIGILINTLRLLTGPRAPDYLIIAKPAQPQAGPMTINIQWLFLGRSNKVSRYRELELTVTRGDVHHAYAWFKKKKQTRQVQAAKETISIANSPKSLSGEHSFHIPADSKNNKWGNYQGTTSLMIRWKARGEKQRLQEFILGQTEND</sequence>
<feature type="domain" description="DUF3592" evidence="2">
    <location>
        <begin position="60"/>
        <end position="141"/>
    </location>
</feature>
<keyword evidence="1" id="KW-0812">Transmembrane</keyword>